<keyword evidence="1" id="KW-0472">Membrane</keyword>
<sequence>MNYHLNIKMFIFSISKNKNMEQIVDFPDPADYKYPEELRLPDGTLLMGKTIGESPLIMNRKKWRLYITYERLDNDPNNPRPIVRSTQTGVIYRLPNDSITNSILGYIKRNPGCTPEEVMGVILAWVQSEGVDLSNEDRMFTWALYVYDAISLLAIYGLIRIEK</sequence>
<name>Q0ZNQ4_SACIS</name>
<evidence type="ECO:0000313" key="2">
    <source>
        <dbReference type="EMBL" id="ABE99662.1"/>
    </source>
</evidence>
<keyword evidence="2" id="KW-0614">Plasmid</keyword>
<dbReference type="EMBL" id="DQ335584">
    <property type="protein sequence ID" value="ABE99662.1"/>
    <property type="molecule type" value="Genomic_DNA"/>
</dbReference>
<feature type="transmembrane region" description="Helical" evidence="1">
    <location>
        <begin position="139"/>
        <end position="159"/>
    </location>
</feature>
<dbReference type="RefSeq" id="WP_012386988.1">
    <property type="nucleotide sequence ID" value="NC_010598.1"/>
</dbReference>
<keyword evidence="1" id="KW-1133">Transmembrane helix</keyword>
<accession>Q0ZNQ4</accession>
<protein>
    <submittedName>
        <fullName evidence="2">Uncharacterized protein</fullName>
    </submittedName>
</protein>
<keyword evidence="1" id="KW-0812">Transmembrane</keyword>
<geneLocation type="plasmid" evidence="2">
    <name>pSOG2</name>
</geneLocation>
<organism evidence="2">
    <name type="scientific">Saccharolobus islandicus</name>
    <name type="common">Sulfolobus islandicus</name>
    <dbReference type="NCBI Taxonomy" id="43080"/>
    <lineage>
        <taxon>Archaea</taxon>
        <taxon>Thermoproteota</taxon>
        <taxon>Thermoprotei</taxon>
        <taxon>Sulfolobales</taxon>
        <taxon>Sulfolobaceae</taxon>
        <taxon>Saccharolobus</taxon>
    </lineage>
</organism>
<dbReference type="AlphaFoldDB" id="Q0ZNQ4"/>
<evidence type="ECO:0000256" key="1">
    <source>
        <dbReference type="SAM" id="Phobius"/>
    </source>
</evidence>
<proteinExistence type="predicted"/>
<reference evidence="2" key="1">
    <citation type="journal article" date="2006" name="Microbiology">
        <title>Two novel conjugative plasmids from a single strain of Sulfolobus.</title>
        <authorList>
            <person name="Erauso G."/>
            <person name="Stedman K.M."/>
            <person name="van de Werken H.J."/>
            <person name="Zillig W."/>
            <person name="van der Oost J."/>
        </authorList>
    </citation>
    <scope>NUCLEOTIDE SEQUENCE</scope>
    <source>
        <strain evidence="2">SOG2/4</strain>
        <plasmid evidence="2">pSOG2</plasmid>
    </source>
</reference>